<dbReference type="SUPFAM" id="SSF64263">
    <property type="entry name" value="Prokaryotic ribosomal protein L17"/>
    <property type="match status" value="1"/>
</dbReference>
<gene>
    <name evidence="4" type="primary">rplQ</name>
    <name evidence="7" type="ORF">C0175_06180</name>
    <name evidence="6" type="ORF">C0189_04535</name>
</gene>
<accession>A0A2J6X474</accession>
<dbReference type="PANTHER" id="PTHR14413:SF16">
    <property type="entry name" value="LARGE RIBOSOMAL SUBUNIT PROTEIN BL17M"/>
    <property type="match status" value="1"/>
</dbReference>
<name>A0A2J6X474_9BACT</name>
<protein>
    <recommendedName>
        <fullName evidence="4">Large ribosomal subunit protein bL17</fullName>
    </recommendedName>
</protein>
<sequence length="118" mass="13738">MNHGISLRKLGFYPSYRKSVLRNLATSLILNGRIETTEARAKEVRRIIEKLITKAKEDNLNTRRYAHSVLFNKEAVYKLFDLAKEYKDRPGGYTRILKLAKYRRGDGTPLVLIELIKE</sequence>
<evidence type="ECO:0000313" key="6">
    <source>
        <dbReference type="EMBL" id="PMP66779.1"/>
    </source>
</evidence>
<dbReference type="Proteomes" id="UP000237040">
    <property type="component" value="Unassembled WGS sequence"/>
</dbReference>
<dbReference type="PANTHER" id="PTHR14413">
    <property type="entry name" value="RIBOSOMAL PROTEIN L17"/>
    <property type="match status" value="1"/>
</dbReference>
<dbReference type="NCBIfam" id="TIGR00059">
    <property type="entry name" value="L17"/>
    <property type="match status" value="1"/>
</dbReference>
<dbReference type="AlphaFoldDB" id="A0A2J6X474"/>
<evidence type="ECO:0000313" key="9">
    <source>
        <dbReference type="Proteomes" id="UP000237040"/>
    </source>
</evidence>
<evidence type="ECO:0000256" key="4">
    <source>
        <dbReference type="HAMAP-Rule" id="MF_01368"/>
    </source>
</evidence>
<organism evidence="7 8">
    <name type="scientific">Caldisericum exile</name>
    <dbReference type="NCBI Taxonomy" id="693075"/>
    <lineage>
        <taxon>Bacteria</taxon>
        <taxon>Pseudomonadati</taxon>
        <taxon>Caldisericota/Cryosericota group</taxon>
        <taxon>Caldisericota</taxon>
        <taxon>Caldisericia</taxon>
        <taxon>Caldisericales</taxon>
        <taxon>Caldisericaceae</taxon>
        <taxon>Caldisericum</taxon>
    </lineage>
</organism>
<dbReference type="RefSeq" id="WP_424586875.1">
    <property type="nucleotide sequence ID" value="NZ_JBNARP010000026.1"/>
</dbReference>
<dbReference type="Proteomes" id="UP000236910">
    <property type="component" value="Unassembled WGS sequence"/>
</dbReference>
<dbReference type="InterPro" id="IPR000456">
    <property type="entry name" value="Ribosomal_bL17"/>
</dbReference>
<proteinExistence type="inferred from homology"/>
<dbReference type="GO" id="GO:0003735">
    <property type="term" value="F:structural constituent of ribosome"/>
    <property type="evidence" value="ECO:0007669"/>
    <property type="project" value="InterPro"/>
</dbReference>
<dbReference type="EMBL" id="PNIX01000349">
    <property type="protein sequence ID" value="PMP81086.1"/>
    <property type="molecule type" value="Genomic_DNA"/>
</dbReference>
<comment type="caution">
    <text evidence="7">The sequence shown here is derived from an EMBL/GenBank/DDBJ whole genome shotgun (WGS) entry which is preliminary data.</text>
</comment>
<reference evidence="8 9" key="1">
    <citation type="submission" date="2018-01" db="EMBL/GenBank/DDBJ databases">
        <title>Metagenomic assembled genomes from two thermal pools in the Uzon Caldera, Kamchatka, Russia.</title>
        <authorList>
            <person name="Wilkins L."/>
            <person name="Ettinger C."/>
        </authorList>
    </citation>
    <scope>NUCLEOTIDE SEQUENCE [LARGE SCALE GENOMIC DNA]</scope>
    <source>
        <strain evidence="7">ARK-10</strain>
        <strain evidence="6">ZAV-07</strain>
    </source>
</reference>
<evidence type="ECO:0000313" key="7">
    <source>
        <dbReference type="EMBL" id="PMP81086.1"/>
    </source>
</evidence>
<dbReference type="GO" id="GO:0015934">
    <property type="term" value="C:large ribosomal subunit"/>
    <property type="evidence" value="ECO:0007669"/>
    <property type="project" value="TreeGrafter"/>
</dbReference>
<dbReference type="InterPro" id="IPR047859">
    <property type="entry name" value="Ribosomal_bL17_CS"/>
</dbReference>
<keyword evidence="2 4" id="KW-0689">Ribosomal protein</keyword>
<dbReference type="Gene3D" id="3.90.1030.10">
    <property type="entry name" value="Ribosomal protein L17"/>
    <property type="match status" value="1"/>
</dbReference>
<evidence type="ECO:0000256" key="2">
    <source>
        <dbReference type="ARBA" id="ARBA00022980"/>
    </source>
</evidence>
<dbReference type="InterPro" id="IPR036373">
    <property type="entry name" value="Ribosomal_bL17_sf"/>
</dbReference>
<dbReference type="Pfam" id="PF01196">
    <property type="entry name" value="Ribosomal_L17"/>
    <property type="match status" value="1"/>
</dbReference>
<evidence type="ECO:0000256" key="5">
    <source>
        <dbReference type="RuleBase" id="RU000660"/>
    </source>
</evidence>
<dbReference type="PROSITE" id="PS01167">
    <property type="entry name" value="RIBOSOMAL_L17"/>
    <property type="match status" value="1"/>
</dbReference>
<keyword evidence="3 4" id="KW-0687">Ribonucleoprotein</keyword>
<comment type="subunit">
    <text evidence="4">Part of the 50S ribosomal subunit. Contacts protein L32.</text>
</comment>
<dbReference type="HAMAP" id="MF_01368">
    <property type="entry name" value="Ribosomal_bL17"/>
    <property type="match status" value="1"/>
</dbReference>
<comment type="similarity">
    <text evidence="1 4 5">Belongs to the bacterial ribosomal protein bL17 family.</text>
</comment>
<dbReference type="EMBL" id="PNIL01000064">
    <property type="protein sequence ID" value="PMP66779.1"/>
    <property type="molecule type" value="Genomic_DNA"/>
</dbReference>
<evidence type="ECO:0000313" key="8">
    <source>
        <dbReference type="Proteomes" id="UP000236910"/>
    </source>
</evidence>
<evidence type="ECO:0000256" key="3">
    <source>
        <dbReference type="ARBA" id="ARBA00023274"/>
    </source>
</evidence>
<evidence type="ECO:0000256" key="1">
    <source>
        <dbReference type="ARBA" id="ARBA00008777"/>
    </source>
</evidence>
<dbReference type="GO" id="GO:0006412">
    <property type="term" value="P:translation"/>
    <property type="evidence" value="ECO:0007669"/>
    <property type="project" value="UniProtKB-UniRule"/>
</dbReference>